<dbReference type="Proteomes" id="UP001165080">
    <property type="component" value="Unassembled WGS sequence"/>
</dbReference>
<dbReference type="GO" id="GO:0016020">
    <property type="term" value="C:membrane"/>
    <property type="evidence" value="ECO:0007669"/>
    <property type="project" value="UniProtKB-SubCell"/>
</dbReference>
<organism evidence="6 7">
    <name type="scientific">Pleodorina starrii</name>
    <dbReference type="NCBI Taxonomy" id="330485"/>
    <lineage>
        <taxon>Eukaryota</taxon>
        <taxon>Viridiplantae</taxon>
        <taxon>Chlorophyta</taxon>
        <taxon>core chlorophytes</taxon>
        <taxon>Chlorophyceae</taxon>
        <taxon>CS clade</taxon>
        <taxon>Chlamydomonadales</taxon>
        <taxon>Volvocaceae</taxon>
        <taxon>Pleodorina</taxon>
    </lineage>
</organism>
<feature type="compositionally biased region" description="Basic and acidic residues" evidence="3">
    <location>
        <begin position="9"/>
        <end position="25"/>
    </location>
</feature>
<feature type="compositionally biased region" description="Low complexity" evidence="3">
    <location>
        <begin position="69"/>
        <end position="85"/>
    </location>
</feature>
<comment type="subcellular location">
    <subcellularLocation>
        <location evidence="1">Membrane</location>
    </subcellularLocation>
</comment>
<keyword evidence="2 4" id="KW-0472">Membrane</keyword>
<dbReference type="PROSITE" id="PS51778">
    <property type="entry name" value="VAST"/>
    <property type="match status" value="1"/>
</dbReference>
<accession>A0A9W6EYW6</accession>
<reference evidence="6 7" key="1">
    <citation type="journal article" date="2023" name="Commun. Biol.">
        <title>Reorganization of the ancestral sex-determining regions during the evolution of trioecy in Pleodorina starrii.</title>
        <authorList>
            <person name="Takahashi K."/>
            <person name="Suzuki S."/>
            <person name="Kawai-Toyooka H."/>
            <person name="Yamamoto K."/>
            <person name="Hamaji T."/>
            <person name="Ootsuki R."/>
            <person name="Yamaguchi H."/>
            <person name="Kawachi M."/>
            <person name="Higashiyama T."/>
            <person name="Nozaki H."/>
        </authorList>
    </citation>
    <scope>NUCLEOTIDE SEQUENCE [LARGE SCALE GENOMIC DNA]</scope>
    <source>
        <strain evidence="6 7">NIES-4479</strain>
    </source>
</reference>
<comment type="caution">
    <text evidence="6">The sequence shown here is derived from an EMBL/GenBank/DDBJ whole genome shotgun (WGS) entry which is preliminary data.</text>
</comment>
<keyword evidence="4" id="KW-1133">Transmembrane helix</keyword>
<dbReference type="Pfam" id="PF16016">
    <property type="entry name" value="VASt"/>
    <property type="match status" value="1"/>
</dbReference>
<name>A0A9W6EYW6_9CHLO</name>
<dbReference type="InterPro" id="IPR031968">
    <property type="entry name" value="VASt"/>
</dbReference>
<feature type="domain" description="VASt" evidence="5">
    <location>
        <begin position="109"/>
        <end position="295"/>
    </location>
</feature>
<evidence type="ECO:0000256" key="2">
    <source>
        <dbReference type="ARBA" id="ARBA00023136"/>
    </source>
</evidence>
<sequence>MSTDTPTVEVDKESLAQTEQEDRASARATKATDVVKGVAVAYVGLKLGIAAIRFIGRRLRGRKGPSAGAAKPQRQQSASAAAPVKQQFAAAGEDSWAVVDAPPPAAPEGYRPIATAVLSCSPQELYSILFSSSGTDLYLKQHREIGKQWDLVATPWRHAPAAGGDRAPVGGAAADGSLLGPQSVFEYVLGQPGSGGFTRLLTFWNPKKPPSSNDTRCVQRQQLCAYRGGVLVFATAMNMLDIPFKDCFTVNSLWRAEPGPQPGTTALTVNLKVNFIKRAMGVGGIISATTFRDSTAFHTAFLASVEAAIIGLRQRTGAPLPAPLPAGVNPAGAGVGSQGPRLPRSASRRQPPPVSPFAAVAGAALPAGAQQQQSLPAWKQFRALVVFAVLAFTLLHQLHLGRELAAIRGDAATAVGAGTAGAQPGGSVGGLAAGLLASALGPLVSAAGSAHWVLQGLADRVAGRAPMPQ</sequence>
<feature type="region of interest" description="Disordered" evidence="3">
    <location>
        <begin position="63"/>
        <end position="85"/>
    </location>
</feature>
<keyword evidence="7" id="KW-1185">Reference proteome</keyword>
<feature type="region of interest" description="Disordered" evidence="3">
    <location>
        <begin position="1"/>
        <end position="29"/>
    </location>
</feature>
<evidence type="ECO:0000256" key="3">
    <source>
        <dbReference type="SAM" id="MobiDB-lite"/>
    </source>
</evidence>
<evidence type="ECO:0000313" key="6">
    <source>
        <dbReference type="EMBL" id="GLC49964.1"/>
    </source>
</evidence>
<protein>
    <recommendedName>
        <fullName evidence="5">VASt domain-containing protein</fullName>
    </recommendedName>
</protein>
<feature type="transmembrane region" description="Helical" evidence="4">
    <location>
        <begin position="39"/>
        <end position="56"/>
    </location>
</feature>
<keyword evidence="4" id="KW-0812">Transmembrane</keyword>
<dbReference type="AlphaFoldDB" id="A0A9W6EYW6"/>
<dbReference type="PANTHER" id="PTHR47666">
    <property type="entry name" value="PROTEIN VASCULAR ASSOCIATED DEATH 1, CHLOROPLASTIC"/>
    <property type="match status" value="1"/>
</dbReference>
<gene>
    <name evidence="6" type="primary">PLEST010724</name>
    <name evidence="6" type="ORF">PLESTB_000327600</name>
</gene>
<evidence type="ECO:0000256" key="1">
    <source>
        <dbReference type="ARBA" id="ARBA00004370"/>
    </source>
</evidence>
<proteinExistence type="predicted"/>
<dbReference type="PANTHER" id="PTHR47666:SF1">
    <property type="entry name" value="PROTEIN VASCULAR ASSOCIATED DEATH 1, CHLOROPLASTIC"/>
    <property type="match status" value="1"/>
</dbReference>
<dbReference type="EMBL" id="BRXU01000003">
    <property type="protein sequence ID" value="GLC49964.1"/>
    <property type="molecule type" value="Genomic_DNA"/>
</dbReference>
<feature type="region of interest" description="Disordered" evidence="3">
    <location>
        <begin position="321"/>
        <end position="353"/>
    </location>
</feature>
<evidence type="ECO:0000313" key="7">
    <source>
        <dbReference type="Proteomes" id="UP001165080"/>
    </source>
</evidence>
<evidence type="ECO:0000256" key="4">
    <source>
        <dbReference type="SAM" id="Phobius"/>
    </source>
</evidence>
<evidence type="ECO:0000259" key="5">
    <source>
        <dbReference type="PROSITE" id="PS51778"/>
    </source>
</evidence>